<gene>
    <name evidence="1" type="ORF">TorRG33x02_099630</name>
</gene>
<comment type="caution">
    <text evidence="1">The sequence shown here is derived from an EMBL/GenBank/DDBJ whole genome shotgun (WGS) entry which is preliminary data.</text>
</comment>
<dbReference type="InParanoid" id="A0A2P5F8V9"/>
<accession>A0A2P5F8V9</accession>
<protein>
    <submittedName>
        <fullName evidence="1">Uncharacterized protein</fullName>
    </submittedName>
</protein>
<evidence type="ECO:0000313" key="2">
    <source>
        <dbReference type="Proteomes" id="UP000237000"/>
    </source>
</evidence>
<organism evidence="1 2">
    <name type="scientific">Trema orientale</name>
    <name type="common">Charcoal tree</name>
    <name type="synonym">Celtis orientalis</name>
    <dbReference type="NCBI Taxonomy" id="63057"/>
    <lineage>
        <taxon>Eukaryota</taxon>
        <taxon>Viridiplantae</taxon>
        <taxon>Streptophyta</taxon>
        <taxon>Embryophyta</taxon>
        <taxon>Tracheophyta</taxon>
        <taxon>Spermatophyta</taxon>
        <taxon>Magnoliopsida</taxon>
        <taxon>eudicotyledons</taxon>
        <taxon>Gunneridae</taxon>
        <taxon>Pentapetalae</taxon>
        <taxon>rosids</taxon>
        <taxon>fabids</taxon>
        <taxon>Rosales</taxon>
        <taxon>Cannabaceae</taxon>
        <taxon>Trema</taxon>
    </lineage>
</organism>
<sequence length="99" mass="11175">MSVKYFLEALISQISIDHKFEVYGQWFDKFILPIFGVANIIYQFASRQPIDNCDEKAAGDFPLDVPQPNRMSSTECEATSKITVVSFFNSEPNSSISRG</sequence>
<name>A0A2P5F8V9_TREOI</name>
<evidence type="ECO:0000313" key="1">
    <source>
        <dbReference type="EMBL" id="PON94225.1"/>
    </source>
</evidence>
<proteinExistence type="predicted"/>
<dbReference type="Proteomes" id="UP000237000">
    <property type="component" value="Unassembled WGS sequence"/>
</dbReference>
<dbReference type="AlphaFoldDB" id="A0A2P5F8V9"/>
<dbReference type="EMBL" id="JXTC01000053">
    <property type="protein sequence ID" value="PON94225.1"/>
    <property type="molecule type" value="Genomic_DNA"/>
</dbReference>
<reference evidence="2" key="1">
    <citation type="submission" date="2016-06" db="EMBL/GenBank/DDBJ databases">
        <title>Parallel loss of symbiosis genes in relatives of nitrogen-fixing non-legume Parasponia.</title>
        <authorList>
            <person name="Van Velzen R."/>
            <person name="Holmer R."/>
            <person name="Bu F."/>
            <person name="Rutten L."/>
            <person name="Van Zeijl A."/>
            <person name="Liu W."/>
            <person name="Santuari L."/>
            <person name="Cao Q."/>
            <person name="Sharma T."/>
            <person name="Shen D."/>
            <person name="Roswanjaya Y."/>
            <person name="Wardhani T."/>
            <person name="Kalhor M.S."/>
            <person name="Jansen J."/>
            <person name="Van den Hoogen J."/>
            <person name="Gungor B."/>
            <person name="Hartog M."/>
            <person name="Hontelez J."/>
            <person name="Verver J."/>
            <person name="Yang W.-C."/>
            <person name="Schijlen E."/>
            <person name="Repin R."/>
            <person name="Schilthuizen M."/>
            <person name="Schranz E."/>
            <person name="Heidstra R."/>
            <person name="Miyata K."/>
            <person name="Fedorova E."/>
            <person name="Kohlen W."/>
            <person name="Bisseling T."/>
            <person name="Smit S."/>
            <person name="Geurts R."/>
        </authorList>
    </citation>
    <scope>NUCLEOTIDE SEQUENCE [LARGE SCALE GENOMIC DNA]</scope>
    <source>
        <strain evidence="2">cv. RG33-2</strain>
    </source>
</reference>
<keyword evidence="2" id="KW-1185">Reference proteome</keyword>